<comment type="caution">
    <text evidence="1">The sequence shown here is derived from an EMBL/GenBank/DDBJ whole genome shotgun (WGS) entry which is preliminary data.</text>
</comment>
<name>A0A483J316_KLEPN</name>
<reference evidence="1" key="1">
    <citation type="submission" date="2019-01" db="EMBL/GenBank/DDBJ databases">
        <authorList>
            <person name="Lista F."/>
            <person name="Anselmo A."/>
        </authorList>
    </citation>
    <scope>NUCLEOTIDE SEQUENCE</scope>
    <source>
        <strain evidence="1">13S</strain>
    </source>
</reference>
<proteinExistence type="predicted"/>
<dbReference type="AlphaFoldDB" id="A0A483J316"/>
<accession>A0A483J316</accession>
<dbReference type="EMBL" id="SDCJ01000011">
    <property type="protein sequence ID" value="TCX38605.1"/>
    <property type="molecule type" value="Genomic_DNA"/>
</dbReference>
<organism evidence="1">
    <name type="scientific">Klebsiella pneumoniae</name>
    <dbReference type="NCBI Taxonomy" id="573"/>
    <lineage>
        <taxon>Bacteria</taxon>
        <taxon>Pseudomonadati</taxon>
        <taxon>Pseudomonadota</taxon>
        <taxon>Gammaproteobacteria</taxon>
        <taxon>Enterobacterales</taxon>
        <taxon>Enterobacteriaceae</taxon>
        <taxon>Klebsiella/Raoultella group</taxon>
        <taxon>Klebsiella</taxon>
        <taxon>Klebsiella pneumoniae complex</taxon>
    </lineage>
</organism>
<sequence length="73" mass="8115">MKVKCIKDTEGWWTEGEYYQTVETAGDFILVGDDEDPAGEGWSAMPIEYRDDVSIVYELGSIEGGVQFEESAA</sequence>
<protein>
    <submittedName>
        <fullName evidence="1">Uncharacterized protein</fullName>
    </submittedName>
</protein>
<dbReference type="RefSeq" id="WP_130946264.1">
    <property type="nucleotide sequence ID" value="NZ_JAIGYS010000009.1"/>
</dbReference>
<gene>
    <name evidence="1" type="ORF">ETE75_16450</name>
</gene>
<evidence type="ECO:0000313" key="1">
    <source>
        <dbReference type="EMBL" id="TCX38605.1"/>
    </source>
</evidence>